<protein>
    <recommendedName>
        <fullName evidence="6">WD40 repeat domain-containing protein</fullName>
    </recommendedName>
</protein>
<name>A0A809SEJ5_9BACT</name>
<dbReference type="KEGG" id="npy:NPRO_15690"/>
<evidence type="ECO:0000313" key="4">
    <source>
        <dbReference type="EMBL" id="BBO23974.1"/>
    </source>
</evidence>
<dbReference type="PROSITE" id="PS00678">
    <property type="entry name" value="WD_REPEATS_1"/>
    <property type="match status" value="1"/>
</dbReference>
<dbReference type="PANTHER" id="PTHR22847">
    <property type="entry name" value="WD40 REPEAT PROTEIN"/>
    <property type="match status" value="1"/>
</dbReference>
<gene>
    <name evidence="4" type="ORF">NPRO_15690</name>
</gene>
<accession>A0A809SEJ5</accession>
<dbReference type="CDD" id="cd00200">
    <property type="entry name" value="WD40"/>
    <property type="match status" value="1"/>
</dbReference>
<reference evidence="4" key="1">
    <citation type="journal article" name="DNA Res.">
        <title>The physiological potential of anammox bacteria as revealed by their core genome structure.</title>
        <authorList>
            <person name="Okubo T."/>
            <person name="Toyoda A."/>
            <person name="Fukuhara K."/>
            <person name="Uchiyama I."/>
            <person name="Harigaya Y."/>
            <person name="Kuroiwa M."/>
            <person name="Suzuki T."/>
            <person name="Murakami Y."/>
            <person name="Suwa Y."/>
            <person name="Takami H."/>
        </authorList>
    </citation>
    <scope>NUCLEOTIDE SEQUENCE</scope>
    <source>
        <strain evidence="4">317325-2</strain>
    </source>
</reference>
<keyword evidence="1 3" id="KW-0853">WD repeat</keyword>
<proteinExistence type="predicted"/>
<dbReference type="EMBL" id="AP021858">
    <property type="protein sequence ID" value="BBO23974.1"/>
    <property type="molecule type" value="Genomic_DNA"/>
</dbReference>
<evidence type="ECO:0008006" key="6">
    <source>
        <dbReference type="Google" id="ProtNLM"/>
    </source>
</evidence>
<keyword evidence="2" id="KW-0677">Repeat</keyword>
<dbReference type="AlphaFoldDB" id="A0A809SEJ5"/>
<sequence>MELAFVASLIASTLIQAPSVQVQAVKTVQGVRPVAVCAAPKGSLFAASLEDRTVCIFDASNRNLIRKFEGHPQPAYAVAYSPNGKLLASGDESGRIMIWDVSANKKLAEIRPHTRGVQEVSFSRDSKRIMSTGKDDFIYVHEVSTKKKLKALPGNGANWFSARFLPHVEGYSVGTLGSGATIYAGANAIKLSGVHEGNSVFDVDVSGVSSRAVTAGRDGNAAIWDAKSGKKIQLLRGHSDWVVRSRFSPSGKLVATSSSDRTVRVWDLKSFTAVKTISDQSAVGAPICFTADGKFLITATLDDFLQIHSVTPPAIK</sequence>
<organism evidence="4 5">
    <name type="scientific">Candidatus Nitrosymbiomonas proteolyticus</name>
    <dbReference type="NCBI Taxonomy" id="2608984"/>
    <lineage>
        <taxon>Bacteria</taxon>
        <taxon>Bacillati</taxon>
        <taxon>Armatimonadota</taxon>
        <taxon>Armatimonadota incertae sedis</taxon>
        <taxon>Candidatus Nitrosymbiomonas</taxon>
    </lineage>
</organism>
<feature type="repeat" description="WD" evidence="3">
    <location>
        <begin position="235"/>
        <end position="276"/>
    </location>
</feature>
<dbReference type="PANTHER" id="PTHR22847:SF637">
    <property type="entry name" value="WD REPEAT DOMAIN 5B"/>
    <property type="match status" value="1"/>
</dbReference>
<evidence type="ECO:0000256" key="3">
    <source>
        <dbReference type="PROSITE-ProRule" id="PRU00221"/>
    </source>
</evidence>
<feature type="repeat" description="WD" evidence="3">
    <location>
        <begin position="68"/>
        <end position="109"/>
    </location>
</feature>
<dbReference type="InterPro" id="IPR001680">
    <property type="entry name" value="WD40_rpt"/>
</dbReference>
<dbReference type="SUPFAM" id="SSF50998">
    <property type="entry name" value="Quinoprotein alcohol dehydrogenase-like"/>
    <property type="match status" value="1"/>
</dbReference>
<feature type="repeat" description="WD" evidence="3">
    <location>
        <begin position="110"/>
        <end position="151"/>
    </location>
</feature>
<dbReference type="Gene3D" id="2.130.10.10">
    <property type="entry name" value="YVTN repeat-like/Quinoprotein amine dehydrogenase"/>
    <property type="match status" value="2"/>
</dbReference>
<dbReference type="InterPro" id="IPR019775">
    <property type="entry name" value="WD40_repeat_CS"/>
</dbReference>
<evidence type="ECO:0000313" key="5">
    <source>
        <dbReference type="Proteomes" id="UP000662873"/>
    </source>
</evidence>
<dbReference type="Proteomes" id="UP000662873">
    <property type="component" value="Chromosome"/>
</dbReference>
<evidence type="ECO:0000256" key="1">
    <source>
        <dbReference type="ARBA" id="ARBA00022574"/>
    </source>
</evidence>
<dbReference type="InterPro" id="IPR011047">
    <property type="entry name" value="Quinoprotein_ADH-like_sf"/>
</dbReference>
<dbReference type="PROSITE" id="PS50082">
    <property type="entry name" value="WD_REPEATS_2"/>
    <property type="match status" value="3"/>
</dbReference>
<evidence type="ECO:0000256" key="2">
    <source>
        <dbReference type="ARBA" id="ARBA00022737"/>
    </source>
</evidence>
<dbReference type="Pfam" id="PF00400">
    <property type="entry name" value="WD40"/>
    <property type="match status" value="4"/>
</dbReference>
<dbReference type="PROSITE" id="PS50294">
    <property type="entry name" value="WD_REPEATS_REGION"/>
    <property type="match status" value="2"/>
</dbReference>
<dbReference type="InterPro" id="IPR015943">
    <property type="entry name" value="WD40/YVTN_repeat-like_dom_sf"/>
</dbReference>
<dbReference type="InterPro" id="IPR020472">
    <property type="entry name" value="WD40_PAC1"/>
</dbReference>
<dbReference type="PRINTS" id="PR00320">
    <property type="entry name" value="GPROTEINBRPT"/>
</dbReference>
<dbReference type="SMART" id="SM00320">
    <property type="entry name" value="WD40"/>
    <property type="match status" value="6"/>
</dbReference>